<dbReference type="SUPFAM" id="SSF51197">
    <property type="entry name" value="Clavaminate synthase-like"/>
    <property type="match status" value="1"/>
</dbReference>
<accession>H1Y8A6</accession>
<dbReference type="Gene3D" id="2.60.120.620">
    <property type="entry name" value="q2cbj1_9rhob like domain"/>
    <property type="match status" value="1"/>
</dbReference>
<dbReference type="eggNOG" id="COG5285">
    <property type="taxonomic scope" value="Bacteria"/>
</dbReference>
<name>H1Y8A6_9SPHI</name>
<sequence length="349" mass="39175">MNKALTIMNNTTELPDIAPSAETGGLGIMHLKRFWNKAQLKKQNLLSANAYHQEWQTDKTLLSALGIGLEQCIIYMYNSAPTFEQLEKWIVDTAGVPSAETIKRFNNTIHPPANDSGTGQTPTIIAAAQLDFWDKNGYIIIKNAVPRQDCDATIEVICNHIGVERDNPHTWYKPHPAKQGIMVQLFQHPLLEKNRRSAKIRMAFEQLWQRTDIWLNTDRTGFNPPETDTWKFPGPDLHWDCALTLPIPFGLQGILYLADTAANQGAFTLVPRFQHQIKNWLDGLAPGTDPSRQNLHALGSIPITASAGDFIIWHHALPHGSSPNTSDVPRFVQYIKYEPANAPESYPAK</sequence>
<gene>
    <name evidence="1" type="ORF">Mucpa_0744</name>
</gene>
<reference evidence="1" key="1">
    <citation type="submission" date="2011-09" db="EMBL/GenBank/DDBJ databases">
        <title>The permanent draft genome of Mucilaginibacter paludis DSM 18603.</title>
        <authorList>
            <consortium name="US DOE Joint Genome Institute (JGI-PGF)"/>
            <person name="Lucas S."/>
            <person name="Han J."/>
            <person name="Lapidus A."/>
            <person name="Bruce D."/>
            <person name="Goodwin L."/>
            <person name="Pitluck S."/>
            <person name="Peters L."/>
            <person name="Kyrpides N."/>
            <person name="Mavromatis K."/>
            <person name="Ivanova N."/>
            <person name="Mikhailova N."/>
            <person name="Held B."/>
            <person name="Detter J.C."/>
            <person name="Tapia R."/>
            <person name="Han C."/>
            <person name="Land M."/>
            <person name="Hauser L."/>
            <person name="Markowitz V."/>
            <person name="Cheng J.-F."/>
            <person name="Hugenholtz P."/>
            <person name="Woyke T."/>
            <person name="Wu D."/>
            <person name="Tindall B."/>
            <person name="Brambilla E."/>
            <person name="Klenk H.-P."/>
            <person name="Eisen J.A."/>
        </authorList>
    </citation>
    <scope>NUCLEOTIDE SEQUENCE [LARGE SCALE GENOMIC DNA]</scope>
    <source>
        <strain evidence="1">DSM 18603</strain>
    </source>
</reference>
<dbReference type="GO" id="GO:0016706">
    <property type="term" value="F:2-oxoglutarate-dependent dioxygenase activity"/>
    <property type="evidence" value="ECO:0007669"/>
    <property type="project" value="UniProtKB-ARBA"/>
</dbReference>
<dbReference type="AlphaFoldDB" id="H1Y8A6"/>
<protein>
    <submittedName>
        <fullName evidence="1">Phytanoyl-CoA dioxygenase</fullName>
    </submittedName>
</protein>
<dbReference type="PANTHER" id="PTHR31630">
    <property type="entry name" value="PHYTANOYL-COA DIOXYGENASE-RELATED-RELATED"/>
    <property type="match status" value="1"/>
</dbReference>
<keyword evidence="1" id="KW-0223">Dioxygenase</keyword>
<dbReference type="EMBL" id="CM001403">
    <property type="protein sequence ID" value="EHQ24925.1"/>
    <property type="molecule type" value="Genomic_DNA"/>
</dbReference>
<keyword evidence="1" id="KW-0560">Oxidoreductase</keyword>
<evidence type="ECO:0000313" key="1">
    <source>
        <dbReference type="EMBL" id="EHQ24925.1"/>
    </source>
</evidence>
<organism evidence="1 2">
    <name type="scientific">Mucilaginibacter paludis DSM 18603</name>
    <dbReference type="NCBI Taxonomy" id="714943"/>
    <lineage>
        <taxon>Bacteria</taxon>
        <taxon>Pseudomonadati</taxon>
        <taxon>Bacteroidota</taxon>
        <taxon>Sphingobacteriia</taxon>
        <taxon>Sphingobacteriales</taxon>
        <taxon>Sphingobacteriaceae</taxon>
        <taxon>Mucilaginibacter</taxon>
    </lineage>
</organism>
<dbReference type="HOGENOM" id="CLU_833620_0_0_10"/>
<dbReference type="PANTHER" id="PTHR31630:SF6">
    <property type="entry name" value="PHYTANOYL-COA DIOXYGENASE-RELATED"/>
    <property type="match status" value="1"/>
</dbReference>
<dbReference type="InterPro" id="IPR008775">
    <property type="entry name" value="Phytyl_CoA_dOase-like"/>
</dbReference>
<dbReference type="Pfam" id="PF05721">
    <property type="entry name" value="PhyH"/>
    <property type="match status" value="1"/>
</dbReference>
<dbReference type="STRING" id="714943.Mucpa_0744"/>
<dbReference type="Proteomes" id="UP000002774">
    <property type="component" value="Chromosome"/>
</dbReference>
<keyword evidence="2" id="KW-1185">Reference proteome</keyword>
<proteinExistence type="predicted"/>
<evidence type="ECO:0000313" key="2">
    <source>
        <dbReference type="Proteomes" id="UP000002774"/>
    </source>
</evidence>